<dbReference type="Gene3D" id="3.20.20.105">
    <property type="entry name" value="Queuine tRNA-ribosyltransferase-like"/>
    <property type="match status" value="1"/>
</dbReference>
<dbReference type="PANTHER" id="PTHR43468:SF1">
    <property type="entry name" value="TRNA-GUANOSINE(34) QUEUINE TRANSGLYCOSYLASE"/>
    <property type="match status" value="1"/>
</dbReference>
<dbReference type="GeneID" id="8849752"/>
<organism evidence="7">
    <name type="scientific">Naegleria gruberi</name>
    <name type="common">Amoeba</name>
    <dbReference type="NCBI Taxonomy" id="5762"/>
    <lineage>
        <taxon>Eukaryota</taxon>
        <taxon>Discoba</taxon>
        <taxon>Heterolobosea</taxon>
        <taxon>Tetramitia</taxon>
        <taxon>Eutetramitia</taxon>
        <taxon>Vahlkampfiidae</taxon>
        <taxon>Naegleria</taxon>
    </lineage>
</organism>
<dbReference type="GO" id="GO:0006400">
    <property type="term" value="P:tRNA modification"/>
    <property type="evidence" value="ECO:0007669"/>
    <property type="project" value="InterPro"/>
</dbReference>
<dbReference type="AlphaFoldDB" id="D2V408"/>
<dbReference type="KEGG" id="ngr:NAEGRDRAFT_60324"/>
<reference evidence="6 7" key="1">
    <citation type="journal article" date="2010" name="Cell">
        <title>The genome of Naegleria gruberi illuminates early eukaryotic versatility.</title>
        <authorList>
            <person name="Fritz-Laylin L.K."/>
            <person name="Prochnik S.E."/>
            <person name="Ginger M.L."/>
            <person name="Dacks J.B."/>
            <person name="Carpenter M.L."/>
            <person name="Field M.C."/>
            <person name="Kuo A."/>
            <person name="Paredez A."/>
            <person name="Chapman J."/>
            <person name="Pham J."/>
            <person name="Shu S."/>
            <person name="Neupane R."/>
            <person name="Cipriano M."/>
            <person name="Mancuso J."/>
            <person name="Tu H."/>
            <person name="Salamov A."/>
            <person name="Lindquist E."/>
            <person name="Shapiro H."/>
            <person name="Lucas S."/>
            <person name="Grigoriev I.V."/>
            <person name="Cande W.Z."/>
            <person name="Fulton C."/>
            <person name="Rokhsar D.S."/>
            <person name="Dawson S.C."/>
        </authorList>
    </citation>
    <scope>NUCLEOTIDE SEQUENCE [LARGE SCALE GENOMIC DNA]</scope>
    <source>
        <strain evidence="6 7">NEG-M</strain>
    </source>
</reference>
<dbReference type="OrthoDB" id="10249838at2759"/>
<keyword evidence="1" id="KW-0328">Glycosyltransferase</keyword>
<dbReference type="NCBIfam" id="TIGR00430">
    <property type="entry name" value="Q_tRNA_tgt"/>
    <property type="match status" value="1"/>
</dbReference>
<dbReference type="InterPro" id="IPR036511">
    <property type="entry name" value="TGT-like_sf"/>
</dbReference>
<dbReference type="NCBIfam" id="TIGR00449">
    <property type="entry name" value="tgt_general"/>
    <property type="match status" value="1"/>
</dbReference>
<dbReference type="SUPFAM" id="SSF51713">
    <property type="entry name" value="tRNA-guanine transglycosylase"/>
    <property type="match status" value="1"/>
</dbReference>
<proteinExistence type="predicted"/>
<feature type="domain" description="tRNA-guanine(15) transglycosylase-like" evidence="5">
    <location>
        <begin position="140"/>
        <end position="425"/>
    </location>
</feature>
<name>D2V408_NAEGR</name>
<gene>
    <name evidence="6" type="ORF">NAEGRDRAFT_60324</name>
</gene>
<evidence type="ECO:0000256" key="3">
    <source>
        <dbReference type="ARBA" id="ARBA00022694"/>
    </source>
</evidence>
<dbReference type="VEuPathDB" id="AmoebaDB:NAEGRDRAFT_60324"/>
<evidence type="ECO:0000313" key="7">
    <source>
        <dbReference type="Proteomes" id="UP000006671"/>
    </source>
</evidence>
<keyword evidence="4" id="KW-0479">Metal-binding</keyword>
<dbReference type="PANTHER" id="PTHR43468">
    <property type="match status" value="1"/>
</dbReference>
<evidence type="ECO:0000313" key="6">
    <source>
        <dbReference type="EMBL" id="EFC48295.1"/>
    </source>
</evidence>
<dbReference type="GO" id="GO:0046872">
    <property type="term" value="F:metal ion binding"/>
    <property type="evidence" value="ECO:0007669"/>
    <property type="project" value="UniProtKB-KW"/>
</dbReference>
<dbReference type="STRING" id="5762.D2V408"/>
<accession>D2V408</accession>
<feature type="domain" description="tRNA-guanine(15) transglycosylase-like" evidence="5">
    <location>
        <begin position="17"/>
        <end position="114"/>
    </location>
</feature>
<dbReference type="EMBL" id="GG738851">
    <property type="protein sequence ID" value="EFC48295.1"/>
    <property type="molecule type" value="Genomic_DNA"/>
</dbReference>
<dbReference type="OMA" id="RRDFYPI"/>
<dbReference type="GO" id="GO:0008479">
    <property type="term" value="F:tRNA-guanosine(34) queuine transglycosylase activity"/>
    <property type="evidence" value="ECO:0007669"/>
    <property type="project" value="InterPro"/>
</dbReference>
<sequence>MSSSNKFFRVLHQSKKSKARVGQIITQHGIIETPNFVPVGTNGTLKGIDNHSLSSLDVQLMFSNTYHLLIHPGVEAIEQAGGLHKFISRKHPIITDSGGFQVFSLQSTPTEEGVFEGESPRKLIELKGQSKNKAHSESLVERVSEDGVTFRSYRDGKLLQLTPETSVTAQHKFGSDIIIPFDELLPEHVPMTVIEESLERTHRWELRSLKCHLELSKQCNKHQHMYCVLHGGTNLDLRKKSMDTLLDPSCFQFRDTEDGLPNGFEGIAIGGSLGSNREEMLDVLKFTYNYLEEKIPQDCFVPNHILGIGDIASMKSFIELGFDTCDSAYPTRLARHGNLIVGAASGNPTTLSIKSSASLGMHDRPIDTTCDCPVCSGPDAYSVAYLHHLFKMSEPTYITLSTIHNVRQMMIWMKTIRERIKNDEL</sequence>
<evidence type="ECO:0000259" key="5">
    <source>
        <dbReference type="Pfam" id="PF01702"/>
    </source>
</evidence>
<dbReference type="InterPro" id="IPR002616">
    <property type="entry name" value="tRNA_ribo_trans-like"/>
</dbReference>
<keyword evidence="3" id="KW-0819">tRNA processing</keyword>
<keyword evidence="7" id="KW-1185">Reference proteome</keyword>
<dbReference type="eggNOG" id="KOG3908">
    <property type="taxonomic scope" value="Eukaryota"/>
</dbReference>
<protein>
    <submittedName>
        <fullName evidence="6">Predicted protein</fullName>
    </submittedName>
</protein>
<evidence type="ECO:0000256" key="2">
    <source>
        <dbReference type="ARBA" id="ARBA00022679"/>
    </source>
</evidence>
<keyword evidence="2" id="KW-0808">Transferase</keyword>
<dbReference type="Pfam" id="PF01702">
    <property type="entry name" value="TGT"/>
    <property type="match status" value="2"/>
</dbReference>
<dbReference type="RefSeq" id="XP_002681039.1">
    <property type="nucleotide sequence ID" value="XM_002680993.1"/>
</dbReference>
<dbReference type="Proteomes" id="UP000006671">
    <property type="component" value="Unassembled WGS sequence"/>
</dbReference>
<dbReference type="InParanoid" id="D2V408"/>
<evidence type="ECO:0000256" key="1">
    <source>
        <dbReference type="ARBA" id="ARBA00022676"/>
    </source>
</evidence>
<evidence type="ECO:0000256" key="4">
    <source>
        <dbReference type="ARBA" id="ARBA00022723"/>
    </source>
</evidence>
<dbReference type="InterPro" id="IPR004803">
    <property type="entry name" value="TGT"/>
</dbReference>